<dbReference type="Proteomes" id="UP000789525">
    <property type="component" value="Unassembled WGS sequence"/>
</dbReference>
<dbReference type="EMBL" id="CAJVPT010005246">
    <property type="protein sequence ID" value="CAG8517994.1"/>
    <property type="molecule type" value="Genomic_DNA"/>
</dbReference>
<proteinExistence type="predicted"/>
<keyword evidence="2" id="KW-1185">Reference proteome</keyword>
<evidence type="ECO:0000313" key="1">
    <source>
        <dbReference type="EMBL" id="CAG8517994.1"/>
    </source>
</evidence>
<gene>
    <name evidence="1" type="ORF">ACOLOM_LOCUS3524</name>
</gene>
<protein>
    <submittedName>
        <fullName evidence="1">2568_t:CDS:1</fullName>
    </submittedName>
</protein>
<comment type="caution">
    <text evidence="1">The sequence shown here is derived from an EMBL/GenBank/DDBJ whole genome shotgun (WGS) entry which is preliminary data.</text>
</comment>
<accession>A0ACA9LAM5</accession>
<sequence length="267" mass="29802">MREIVQKQMICVAKLYAATETVTITLSVSRGYVENGDDGPNEMKDEHDDFFQRPISRREKACKKRNDAPKKSVLLLKKSAFLVGLKMDMIMLSSSAVVEDARCGRNEWDSGLARRGWGTSGQISLEKSSSEDWLDPTPGRGKSCLPLPCFGNARIGKLQITGWRLLAKRMANDSGSPGKMSALADCGVDDRWGRSEWVIDMSLPCSSSLISPKLWELLPPRNGMARVTPTIIHKGYHDNYYWTLQPFSQSQLDSHRTSPTPLYLACS</sequence>
<evidence type="ECO:0000313" key="2">
    <source>
        <dbReference type="Proteomes" id="UP000789525"/>
    </source>
</evidence>
<reference evidence="1" key="1">
    <citation type="submission" date="2021-06" db="EMBL/GenBank/DDBJ databases">
        <authorList>
            <person name="Kallberg Y."/>
            <person name="Tangrot J."/>
            <person name="Rosling A."/>
        </authorList>
    </citation>
    <scope>NUCLEOTIDE SEQUENCE</scope>
    <source>
        <strain evidence="1">CL356</strain>
    </source>
</reference>
<name>A0ACA9LAM5_9GLOM</name>
<organism evidence="1 2">
    <name type="scientific">Acaulospora colombiana</name>
    <dbReference type="NCBI Taxonomy" id="27376"/>
    <lineage>
        <taxon>Eukaryota</taxon>
        <taxon>Fungi</taxon>
        <taxon>Fungi incertae sedis</taxon>
        <taxon>Mucoromycota</taxon>
        <taxon>Glomeromycotina</taxon>
        <taxon>Glomeromycetes</taxon>
        <taxon>Diversisporales</taxon>
        <taxon>Acaulosporaceae</taxon>
        <taxon>Acaulospora</taxon>
    </lineage>
</organism>